<dbReference type="Proteomes" id="UP001151760">
    <property type="component" value="Unassembled WGS sequence"/>
</dbReference>
<feature type="compositionally biased region" description="Basic residues" evidence="1">
    <location>
        <begin position="136"/>
        <end position="146"/>
    </location>
</feature>
<sequence length="417" mass="47259">MAIVHQALAKKLNDKIPKTIEETFERVRAFIRGEVTASSVEMVRPSQWDKGNVPFHRRRAMGKLKLYPLAEPVVYKRRPKTLNGRQALKERVFRWLKEGTIRKVSYGRRGILFHPHAERIKKLSGDTSKDDGKGLGRSKRVKRGSIPRRNSAEKQNRGRKVPRTFGDKGRNKSRPRKSAGNHPKPHPKRSNPNMKFIPATNNYRQTNEAGKALQRIKRKLNKLQTLAIPKEGGELMLCMRQRNETISFVLMVEREGVQAPVSYKGTNEGNFQSKDAEGSVMKKFFGQGEQRLYLGKKAIKEGSGVGIILVSLDEKMHSYAIRLKFNASDHAMDCEALLAGLVASISKGLKDLHVFIDSLTLVAQIEGNHTPATEQERKYKEEIMDATALFHRFQITHLPKILKSKTEVLTGLVTIKL</sequence>
<organism evidence="3 4">
    <name type="scientific">Tanacetum coccineum</name>
    <dbReference type="NCBI Taxonomy" id="301880"/>
    <lineage>
        <taxon>Eukaryota</taxon>
        <taxon>Viridiplantae</taxon>
        <taxon>Streptophyta</taxon>
        <taxon>Embryophyta</taxon>
        <taxon>Tracheophyta</taxon>
        <taxon>Spermatophyta</taxon>
        <taxon>Magnoliopsida</taxon>
        <taxon>eudicotyledons</taxon>
        <taxon>Gunneridae</taxon>
        <taxon>Pentapetalae</taxon>
        <taxon>asterids</taxon>
        <taxon>campanulids</taxon>
        <taxon>Asterales</taxon>
        <taxon>Asteraceae</taxon>
        <taxon>Asteroideae</taxon>
        <taxon>Anthemideae</taxon>
        <taxon>Anthemidinae</taxon>
        <taxon>Tanacetum</taxon>
    </lineage>
</organism>
<comment type="caution">
    <text evidence="3">The sequence shown here is derived from an EMBL/GenBank/DDBJ whole genome shotgun (WGS) entry which is preliminary data.</text>
</comment>
<dbReference type="InterPro" id="IPR036397">
    <property type="entry name" value="RNaseH_sf"/>
</dbReference>
<keyword evidence="3" id="KW-0695">RNA-directed DNA polymerase</keyword>
<protein>
    <submittedName>
        <fullName evidence="3">Reverse transcriptase domain-containing protein</fullName>
    </submittedName>
</protein>
<accession>A0ABQ5BRP9</accession>
<dbReference type="InterPro" id="IPR002156">
    <property type="entry name" value="RNaseH_domain"/>
</dbReference>
<evidence type="ECO:0000256" key="1">
    <source>
        <dbReference type="SAM" id="MobiDB-lite"/>
    </source>
</evidence>
<proteinExistence type="predicted"/>
<dbReference type="PANTHER" id="PTHR48475">
    <property type="entry name" value="RIBONUCLEASE H"/>
    <property type="match status" value="1"/>
</dbReference>
<keyword evidence="3" id="KW-0808">Transferase</keyword>
<evidence type="ECO:0000313" key="4">
    <source>
        <dbReference type="Proteomes" id="UP001151760"/>
    </source>
</evidence>
<feature type="compositionally biased region" description="Basic and acidic residues" evidence="1">
    <location>
        <begin position="123"/>
        <end position="134"/>
    </location>
</feature>
<evidence type="ECO:0000313" key="3">
    <source>
        <dbReference type="EMBL" id="GJT16453.1"/>
    </source>
</evidence>
<dbReference type="PANTHER" id="PTHR48475:SF1">
    <property type="entry name" value="RNASE H TYPE-1 DOMAIN-CONTAINING PROTEIN"/>
    <property type="match status" value="1"/>
</dbReference>
<dbReference type="Pfam" id="PF13456">
    <property type="entry name" value="RVT_3"/>
    <property type="match status" value="1"/>
</dbReference>
<keyword evidence="4" id="KW-1185">Reference proteome</keyword>
<feature type="region of interest" description="Disordered" evidence="1">
    <location>
        <begin position="123"/>
        <end position="198"/>
    </location>
</feature>
<gene>
    <name evidence="3" type="ORF">Tco_0875159</name>
</gene>
<reference evidence="3" key="2">
    <citation type="submission" date="2022-01" db="EMBL/GenBank/DDBJ databases">
        <authorList>
            <person name="Yamashiro T."/>
            <person name="Shiraishi A."/>
            <person name="Satake H."/>
            <person name="Nakayama K."/>
        </authorList>
    </citation>
    <scope>NUCLEOTIDE SEQUENCE</scope>
</reference>
<name>A0ABQ5BRP9_9ASTR</name>
<evidence type="ECO:0000259" key="2">
    <source>
        <dbReference type="Pfam" id="PF13456"/>
    </source>
</evidence>
<dbReference type="EMBL" id="BQNB010013475">
    <property type="protein sequence ID" value="GJT16453.1"/>
    <property type="molecule type" value="Genomic_DNA"/>
</dbReference>
<dbReference type="Gene3D" id="3.30.420.10">
    <property type="entry name" value="Ribonuclease H-like superfamily/Ribonuclease H"/>
    <property type="match status" value="1"/>
</dbReference>
<feature type="domain" description="RNase H type-1" evidence="2">
    <location>
        <begin position="300"/>
        <end position="399"/>
    </location>
</feature>
<keyword evidence="3" id="KW-0548">Nucleotidyltransferase</keyword>
<dbReference type="GO" id="GO:0003964">
    <property type="term" value="F:RNA-directed DNA polymerase activity"/>
    <property type="evidence" value="ECO:0007669"/>
    <property type="project" value="UniProtKB-KW"/>
</dbReference>
<feature type="compositionally biased region" description="Basic residues" evidence="1">
    <location>
        <begin position="171"/>
        <end position="189"/>
    </location>
</feature>
<reference evidence="3" key="1">
    <citation type="journal article" date="2022" name="Int. J. Mol. Sci.">
        <title>Draft Genome of Tanacetum Coccineum: Genomic Comparison of Closely Related Tanacetum-Family Plants.</title>
        <authorList>
            <person name="Yamashiro T."/>
            <person name="Shiraishi A."/>
            <person name="Nakayama K."/>
            <person name="Satake H."/>
        </authorList>
    </citation>
    <scope>NUCLEOTIDE SEQUENCE</scope>
</reference>